<dbReference type="InterPro" id="IPR000276">
    <property type="entry name" value="GPCR_Rhodpsn"/>
</dbReference>
<evidence type="ECO:0000256" key="4">
    <source>
        <dbReference type="ARBA" id="ARBA00022692"/>
    </source>
</evidence>
<dbReference type="GO" id="GO:0009881">
    <property type="term" value="F:photoreceptor activity"/>
    <property type="evidence" value="ECO:0007669"/>
    <property type="project" value="UniProtKB-KW"/>
</dbReference>
<evidence type="ECO:0000256" key="12">
    <source>
        <dbReference type="SAM" id="Phobius"/>
    </source>
</evidence>
<dbReference type="GO" id="GO:0016020">
    <property type="term" value="C:membrane"/>
    <property type="evidence" value="ECO:0007669"/>
    <property type="project" value="UniProtKB-SubCell"/>
</dbReference>
<evidence type="ECO:0000256" key="2">
    <source>
        <dbReference type="ARBA" id="ARBA00022543"/>
    </source>
</evidence>
<evidence type="ECO:0000259" key="13">
    <source>
        <dbReference type="PROSITE" id="PS50262"/>
    </source>
</evidence>
<keyword evidence="9 12" id="KW-0472">Membrane</keyword>
<keyword evidence="3" id="KW-0716">Sensory transduction</keyword>
<evidence type="ECO:0000256" key="1">
    <source>
        <dbReference type="ARBA" id="ARBA00004141"/>
    </source>
</evidence>
<keyword evidence="10" id="KW-0675">Receptor</keyword>
<feature type="transmembrane region" description="Helical" evidence="12">
    <location>
        <begin position="263"/>
        <end position="288"/>
    </location>
</feature>
<dbReference type="SUPFAM" id="SSF81321">
    <property type="entry name" value="Family A G protein-coupled receptor-like"/>
    <property type="match status" value="1"/>
</dbReference>
<organism evidence="14">
    <name type="scientific">Cryptocotyle lingua</name>
    <dbReference type="NCBI Taxonomy" id="66766"/>
    <lineage>
        <taxon>Eukaryota</taxon>
        <taxon>Metazoa</taxon>
        <taxon>Spiralia</taxon>
        <taxon>Lophotrochozoa</taxon>
        <taxon>Platyhelminthes</taxon>
        <taxon>Trematoda</taxon>
        <taxon>Digenea</taxon>
        <taxon>Opisthorchiida</taxon>
        <taxon>Opisthorchiata</taxon>
        <taxon>Heterophyidae</taxon>
        <taxon>Cryptocotyle</taxon>
    </lineage>
</organism>
<dbReference type="InterPro" id="IPR027430">
    <property type="entry name" value="Retinal_BS"/>
</dbReference>
<sequence>MTLARLPITNCTVGWMFESNPELQEIILPIWCEHEQPSATYLYLSGILTALIGFVGVATNCYVLYVLATRKSIERPFNWFMINLAISDLGLALTTCFPLKVIPSFTKIWIWGKPGCMFYGFCGGLFGFTSLCTLAVIAYRRYYAVVKAHTDPKQVSARTALLTILFVWHWSFIWPLLPFFGVGRYVLEGFLTTSTFDYVSTDSSNLFFCISLYLGGFLCPFSVIVYSYVGIICFVRKSEREISSYSRGGRLGNRRLQISAAKWSALFVLMYIVAWGPYALVCATALLGYKKHLTPYITEFPGLFAKTASIYNPIIYVLRNPSLRKREIRRFRLCQLNKIKISLSERFETLGRST</sequence>
<feature type="transmembrane region" description="Helical" evidence="12">
    <location>
        <begin position="300"/>
        <end position="318"/>
    </location>
</feature>
<name>A0A7U0TIE5_9TREM</name>
<dbReference type="PROSITE" id="PS00238">
    <property type="entry name" value="OPSIN"/>
    <property type="match status" value="1"/>
</dbReference>
<evidence type="ECO:0000256" key="11">
    <source>
        <dbReference type="ARBA" id="ARBA00023224"/>
    </source>
</evidence>
<keyword evidence="6 12" id="KW-1133">Transmembrane helix</keyword>
<evidence type="ECO:0000256" key="10">
    <source>
        <dbReference type="ARBA" id="ARBA00023170"/>
    </source>
</evidence>
<dbReference type="GO" id="GO:0004930">
    <property type="term" value="F:G protein-coupled receptor activity"/>
    <property type="evidence" value="ECO:0007669"/>
    <property type="project" value="UniProtKB-KW"/>
</dbReference>
<gene>
    <name evidence="14" type="primary">OPN2</name>
</gene>
<dbReference type="PRINTS" id="PR00237">
    <property type="entry name" value="GPCRRHODOPSN"/>
</dbReference>
<evidence type="ECO:0000313" key="14">
    <source>
        <dbReference type="EMBL" id="QQY02616.1"/>
    </source>
</evidence>
<evidence type="ECO:0000256" key="7">
    <source>
        <dbReference type="ARBA" id="ARBA00022991"/>
    </source>
</evidence>
<keyword evidence="5" id="KW-0681">Retinal protein</keyword>
<dbReference type="InterPro" id="IPR017452">
    <property type="entry name" value="GPCR_Rhodpsn_7TM"/>
</dbReference>
<evidence type="ECO:0000256" key="8">
    <source>
        <dbReference type="ARBA" id="ARBA00023040"/>
    </source>
</evidence>
<reference evidence="14" key="1">
    <citation type="submission" date="2020-12" db="EMBL/GenBank/DDBJ databases">
        <title>Neural signatures in transcriptome of heterophyid trematode Cryptocolyle lingua.</title>
        <authorList>
            <person name="Gorbushin A.M."/>
            <person name="Tolstenkov O."/>
        </authorList>
    </citation>
    <scope>NUCLEOTIDE SEQUENCE</scope>
</reference>
<dbReference type="PROSITE" id="PS50262">
    <property type="entry name" value="G_PROTEIN_RECEP_F1_2"/>
    <property type="match status" value="1"/>
</dbReference>
<accession>A0A7U0TIE5</accession>
<feature type="transmembrane region" description="Helical" evidence="12">
    <location>
        <begin position="41"/>
        <end position="67"/>
    </location>
</feature>
<dbReference type="InterPro" id="IPR050125">
    <property type="entry name" value="GPCR_opsins"/>
</dbReference>
<keyword evidence="4 12" id="KW-0812">Transmembrane</keyword>
<feature type="transmembrane region" description="Helical" evidence="12">
    <location>
        <begin position="160"/>
        <end position="185"/>
    </location>
</feature>
<dbReference type="Pfam" id="PF00001">
    <property type="entry name" value="7tm_1"/>
    <property type="match status" value="1"/>
</dbReference>
<evidence type="ECO:0000256" key="3">
    <source>
        <dbReference type="ARBA" id="ARBA00022606"/>
    </source>
</evidence>
<dbReference type="GO" id="GO:0007602">
    <property type="term" value="P:phototransduction"/>
    <property type="evidence" value="ECO:0007669"/>
    <property type="project" value="UniProtKB-KW"/>
</dbReference>
<dbReference type="PANTHER" id="PTHR24240">
    <property type="entry name" value="OPSIN"/>
    <property type="match status" value="1"/>
</dbReference>
<keyword evidence="2" id="KW-0600">Photoreceptor protein</keyword>
<keyword evidence="8" id="KW-0297">G-protein coupled receptor</keyword>
<evidence type="ECO:0000256" key="5">
    <source>
        <dbReference type="ARBA" id="ARBA00022925"/>
    </source>
</evidence>
<feature type="transmembrane region" description="Helical" evidence="12">
    <location>
        <begin position="79"/>
        <end position="102"/>
    </location>
</feature>
<feature type="transmembrane region" description="Helical" evidence="12">
    <location>
        <begin position="205"/>
        <end position="235"/>
    </location>
</feature>
<protein>
    <submittedName>
        <fullName evidence="14">Opsin 2</fullName>
    </submittedName>
</protein>
<evidence type="ECO:0000256" key="6">
    <source>
        <dbReference type="ARBA" id="ARBA00022989"/>
    </source>
</evidence>
<evidence type="ECO:0000256" key="9">
    <source>
        <dbReference type="ARBA" id="ARBA00023136"/>
    </source>
</evidence>
<feature type="domain" description="G-protein coupled receptors family 1 profile" evidence="13">
    <location>
        <begin position="59"/>
        <end position="316"/>
    </location>
</feature>
<dbReference type="EMBL" id="MW361238">
    <property type="protein sequence ID" value="QQY02616.1"/>
    <property type="molecule type" value="mRNA"/>
</dbReference>
<dbReference type="AlphaFoldDB" id="A0A7U0TIE5"/>
<dbReference type="Gene3D" id="1.20.1070.10">
    <property type="entry name" value="Rhodopsin 7-helix transmembrane proteins"/>
    <property type="match status" value="1"/>
</dbReference>
<feature type="transmembrane region" description="Helical" evidence="12">
    <location>
        <begin position="117"/>
        <end position="139"/>
    </location>
</feature>
<keyword evidence="7" id="KW-0157">Chromophore</keyword>
<proteinExistence type="evidence at transcript level"/>
<comment type="subcellular location">
    <subcellularLocation>
        <location evidence="1">Membrane</location>
        <topology evidence="1">Multi-pass membrane protein</topology>
    </subcellularLocation>
</comment>
<keyword evidence="11" id="KW-0807">Transducer</keyword>